<feature type="transmembrane region" description="Helical" evidence="6">
    <location>
        <begin position="143"/>
        <end position="162"/>
    </location>
</feature>
<feature type="transmembrane region" description="Helical" evidence="6">
    <location>
        <begin position="48"/>
        <end position="67"/>
    </location>
</feature>
<feature type="repeat" description="TPR" evidence="5">
    <location>
        <begin position="598"/>
        <end position="631"/>
    </location>
</feature>
<feature type="transmembrane region" description="Helical" evidence="6">
    <location>
        <begin position="461"/>
        <end position="482"/>
    </location>
</feature>
<proteinExistence type="predicted"/>
<dbReference type="InterPro" id="IPR051533">
    <property type="entry name" value="WaaL-like"/>
</dbReference>
<keyword evidence="5" id="KW-0802">TPR repeat</keyword>
<sequence>MPNCKLNSEKFLTFISTFLESLFLLLILMVPLSVTLFTSELFEWPKMMLTYLFTILILFLFLLRSFLQRKIALYPTPFEKFILPFLMLLTLSTLFSLNFYTSFWGYYSRFNGSLLSWLAYFILFYVFLAVFKTKEQLSRFLHFLLASAAIVSIYAVLQKLGIDKNFWVQHSWERVFSTLGQPNWLAAFLDGVIPIALAFFLIKSSELIKFCCIKQIFKLRLKGWLSVLALLSLLILFAFSLIFTQSRSGIAGLLGALGCGVFILIIKLKSKLKLFLLGLLIFATAFLALTKSSSISSFLTEAETTRIRLIVWQGTLNLIAAHPILGTGPETFAYAFLPFRPAQLNQTSEWDFVFNKPHNEDLGIAAGSGLPGLILYIAFSVALSFRTLKFLLKEKVDSTWFLVWGILMAEATLWITNFFGFSVVVTQLLFVLLAACLLILVSSRQPAKFKEYHLSTILRNVGLAFTMVATVLALLFWSRFWLAEVAFVQGKSYLDSDPAAAFKKLQLTVKLNPWEPRYREKLAQAYAKAAATDGNQRPELIRLAAQEANFAYRQNPHDYILREGLIQTYLKLAALEPKYFAEALNLARINVQKSPTNPYDYYFLATLYHSQNRNTEALDAVKAALSLKPDYTQAQDLLTQLE</sequence>
<feature type="transmembrane region" description="Helical" evidence="6">
    <location>
        <begin position="223"/>
        <end position="243"/>
    </location>
</feature>
<evidence type="ECO:0000256" key="6">
    <source>
        <dbReference type="SAM" id="Phobius"/>
    </source>
</evidence>
<evidence type="ECO:0000256" key="1">
    <source>
        <dbReference type="ARBA" id="ARBA00004141"/>
    </source>
</evidence>
<feature type="transmembrane region" description="Helical" evidence="6">
    <location>
        <begin position="81"/>
        <end position="100"/>
    </location>
</feature>
<feature type="transmembrane region" description="Helical" evidence="6">
    <location>
        <begin position="273"/>
        <end position="290"/>
    </location>
</feature>
<feature type="domain" description="O-antigen ligase-related" evidence="7">
    <location>
        <begin position="233"/>
        <end position="377"/>
    </location>
</feature>
<name>A0A2M7ALM5_UNCKA</name>
<dbReference type="InterPro" id="IPR007016">
    <property type="entry name" value="O-antigen_ligase-rel_domated"/>
</dbReference>
<evidence type="ECO:0000256" key="4">
    <source>
        <dbReference type="ARBA" id="ARBA00023136"/>
    </source>
</evidence>
<feature type="transmembrane region" description="Helical" evidence="6">
    <location>
        <begin position="182"/>
        <end position="202"/>
    </location>
</feature>
<feature type="transmembrane region" description="Helical" evidence="6">
    <location>
        <begin position="421"/>
        <end position="441"/>
    </location>
</feature>
<dbReference type="PROSITE" id="PS50005">
    <property type="entry name" value="TPR"/>
    <property type="match status" value="1"/>
</dbReference>
<evidence type="ECO:0000256" key="3">
    <source>
        <dbReference type="ARBA" id="ARBA00022989"/>
    </source>
</evidence>
<dbReference type="InterPro" id="IPR019734">
    <property type="entry name" value="TPR_rpt"/>
</dbReference>
<feature type="transmembrane region" description="Helical" evidence="6">
    <location>
        <begin position="12"/>
        <end position="36"/>
    </location>
</feature>
<dbReference type="SUPFAM" id="SSF48452">
    <property type="entry name" value="TPR-like"/>
    <property type="match status" value="1"/>
</dbReference>
<dbReference type="EMBL" id="PEWD01000084">
    <property type="protein sequence ID" value="PIU68296.1"/>
    <property type="molecule type" value="Genomic_DNA"/>
</dbReference>
<dbReference type="PANTHER" id="PTHR37422:SF13">
    <property type="entry name" value="LIPOPOLYSACCHARIDE BIOSYNTHESIS PROTEIN PA4999-RELATED"/>
    <property type="match status" value="1"/>
</dbReference>
<keyword evidence="4 6" id="KW-0472">Membrane</keyword>
<keyword evidence="2 6" id="KW-0812">Transmembrane</keyword>
<comment type="caution">
    <text evidence="8">The sequence shown here is derived from an EMBL/GenBank/DDBJ whole genome shotgun (WGS) entry which is preliminary data.</text>
</comment>
<feature type="transmembrane region" description="Helical" evidence="6">
    <location>
        <begin position="249"/>
        <end position="266"/>
    </location>
</feature>
<organism evidence="8 9">
    <name type="scientific">candidate division WWE3 bacterium CG06_land_8_20_14_3_00_42_16</name>
    <dbReference type="NCBI Taxonomy" id="1975083"/>
    <lineage>
        <taxon>Bacteria</taxon>
        <taxon>Katanobacteria</taxon>
    </lineage>
</organism>
<dbReference type="PANTHER" id="PTHR37422">
    <property type="entry name" value="TEICHURONIC ACID BIOSYNTHESIS PROTEIN TUAE"/>
    <property type="match status" value="1"/>
</dbReference>
<dbReference type="Gene3D" id="1.25.40.10">
    <property type="entry name" value="Tetratricopeptide repeat domain"/>
    <property type="match status" value="1"/>
</dbReference>
<evidence type="ECO:0000256" key="5">
    <source>
        <dbReference type="PROSITE-ProRule" id="PRU00339"/>
    </source>
</evidence>
<feature type="transmembrane region" description="Helical" evidence="6">
    <location>
        <begin position="362"/>
        <end position="385"/>
    </location>
</feature>
<feature type="transmembrane region" description="Helical" evidence="6">
    <location>
        <begin position="397"/>
        <end position="415"/>
    </location>
</feature>
<dbReference type="Pfam" id="PF04932">
    <property type="entry name" value="Wzy_C"/>
    <property type="match status" value="1"/>
</dbReference>
<feature type="transmembrane region" description="Helical" evidence="6">
    <location>
        <begin position="112"/>
        <end position="131"/>
    </location>
</feature>
<evidence type="ECO:0000313" key="8">
    <source>
        <dbReference type="EMBL" id="PIU68296.1"/>
    </source>
</evidence>
<evidence type="ECO:0000259" key="7">
    <source>
        <dbReference type="Pfam" id="PF04932"/>
    </source>
</evidence>
<gene>
    <name evidence="8" type="ORF">COS81_04490</name>
</gene>
<dbReference type="GO" id="GO:0016020">
    <property type="term" value="C:membrane"/>
    <property type="evidence" value="ECO:0007669"/>
    <property type="project" value="UniProtKB-SubCell"/>
</dbReference>
<protein>
    <recommendedName>
        <fullName evidence="7">O-antigen ligase-related domain-containing protein</fullName>
    </recommendedName>
</protein>
<dbReference type="Proteomes" id="UP000229916">
    <property type="component" value="Unassembled WGS sequence"/>
</dbReference>
<evidence type="ECO:0000313" key="9">
    <source>
        <dbReference type="Proteomes" id="UP000229916"/>
    </source>
</evidence>
<evidence type="ECO:0000256" key="2">
    <source>
        <dbReference type="ARBA" id="ARBA00022692"/>
    </source>
</evidence>
<accession>A0A2M7ALM5</accession>
<reference evidence="9" key="1">
    <citation type="submission" date="2017-09" db="EMBL/GenBank/DDBJ databases">
        <title>Depth-based differentiation of microbial function through sediment-hosted aquifers and enrichment of novel symbionts in the deep terrestrial subsurface.</title>
        <authorList>
            <person name="Probst A.J."/>
            <person name="Ladd B."/>
            <person name="Jarett J.K."/>
            <person name="Geller-Mcgrath D.E."/>
            <person name="Sieber C.M.K."/>
            <person name="Emerson J.B."/>
            <person name="Anantharaman K."/>
            <person name="Thomas B.C."/>
            <person name="Malmstrom R."/>
            <person name="Stieglmeier M."/>
            <person name="Klingl A."/>
            <person name="Woyke T."/>
            <person name="Ryan C.M."/>
            <person name="Banfield J.F."/>
        </authorList>
    </citation>
    <scope>NUCLEOTIDE SEQUENCE [LARGE SCALE GENOMIC DNA]</scope>
</reference>
<dbReference type="AlphaFoldDB" id="A0A2M7ALM5"/>
<keyword evidence="3 6" id="KW-1133">Transmembrane helix</keyword>
<comment type="subcellular location">
    <subcellularLocation>
        <location evidence="1">Membrane</location>
        <topology evidence="1">Multi-pass membrane protein</topology>
    </subcellularLocation>
</comment>
<dbReference type="InterPro" id="IPR011990">
    <property type="entry name" value="TPR-like_helical_dom_sf"/>
</dbReference>